<sequence length="198" mass="22501">MSLLIFNICVIIFCVSIYDCSAITMVGISENFVKKHLASFSNPPSSKLVYKTQKNISGTFNRTINHIIYSENIKKMKEKIIKKVLRMINNNDCEVKTVAVKNQTNSHAKQNQTNKNNKNYNKNKLMHVISVDCSFEVHSVANGIVWSKFIKGNPISCDYSNFLTVKLGCKKLGSLYLINHVFDVDDTILKTKGKQCRK</sequence>
<name>A0A9D3YYX3_DREPO</name>
<protein>
    <submittedName>
        <fullName evidence="2">Uncharacterized protein</fullName>
    </submittedName>
</protein>
<keyword evidence="1" id="KW-0732">Signal</keyword>
<feature type="chain" id="PRO_5039547338" evidence="1">
    <location>
        <begin position="23"/>
        <end position="198"/>
    </location>
</feature>
<dbReference type="EMBL" id="JAIWYP010000014">
    <property type="protein sequence ID" value="KAH3709875.1"/>
    <property type="molecule type" value="Genomic_DNA"/>
</dbReference>
<keyword evidence="3" id="KW-1185">Reference proteome</keyword>
<organism evidence="2 3">
    <name type="scientific">Dreissena polymorpha</name>
    <name type="common">Zebra mussel</name>
    <name type="synonym">Mytilus polymorpha</name>
    <dbReference type="NCBI Taxonomy" id="45954"/>
    <lineage>
        <taxon>Eukaryota</taxon>
        <taxon>Metazoa</taxon>
        <taxon>Spiralia</taxon>
        <taxon>Lophotrochozoa</taxon>
        <taxon>Mollusca</taxon>
        <taxon>Bivalvia</taxon>
        <taxon>Autobranchia</taxon>
        <taxon>Heteroconchia</taxon>
        <taxon>Euheterodonta</taxon>
        <taxon>Imparidentia</taxon>
        <taxon>Neoheterodontei</taxon>
        <taxon>Myida</taxon>
        <taxon>Dreissenoidea</taxon>
        <taxon>Dreissenidae</taxon>
        <taxon>Dreissena</taxon>
    </lineage>
</organism>
<feature type="signal peptide" evidence="1">
    <location>
        <begin position="1"/>
        <end position="22"/>
    </location>
</feature>
<dbReference type="Proteomes" id="UP000828390">
    <property type="component" value="Unassembled WGS sequence"/>
</dbReference>
<gene>
    <name evidence="2" type="ORF">DPMN_069340</name>
</gene>
<reference evidence="2" key="1">
    <citation type="journal article" date="2019" name="bioRxiv">
        <title>The Genome of the Zebra Mussel, Dreissena polymorpha: A Resource for Invasive Species Research.</title>
        <authorList>
            <person name="McCartney M.A."/>
            <person name="Auch B."/>
            <person name="Kono T."/>
            <person name="Mallez S."/>
            <person name="Zhang Y."/>
            <person name="Obille A."/>
            <person name="Becker A."/>
            <person name="Abrahante J.E."/>
            <person name="Garbe J."/>
            <person name="Badalamenti J.P."/>
            <person name="Herman A."/>
            <person name="Mangelson H."/>
            <person name="Liachko I."/>
            <person name="Sullivan S."/>
            <person name="Sone E.D."/>
            <person name="Koren S."/>
            <person name="Silverstein K.A.T."/>
            <person name="Beckman K.B."/>
            <person name="Gohl D.M."/>
        </authorList>
    </citation>
    <scope>NUCLEOTIDE SEQUENCE</scope>
    <source>
        <strain evidence="2">Duluth1</strain>
        <tissue evidence="2">Whole animal</tissue>
    </source>
</reference>
<evidence type="ECO:0000313" key="3">
    <source>
        <dbReference type="Proteomes" id="UP000828390"/>
    </source>
</evidence>
<proteinExistence type="predicted"/>
<dbReference type="AlphaFoldDB" id="A0A9D3YYX3"/>
<reference evidence="2" key="2">
    <citation type="submission" date="2020-11" db="EMBL/GenBank/DDBJ databases">
        <authorList>
            <person name="McCartney M.A."/>
            <person name="Auch B."/>
            <person name="Kono T."/>
            <person name="Mallez S."/>
            <person name="Becker A."/>
            <person name="Gohl D.M."/>
            <person name="Silverstein K.A.T."/>
            <person name="Koren S."/>
            <person name="Bechman K.B."/>
            <person name="Herman A."/>
            <person name="Abrahante J.E."/>
            <person name="Garbe J."/>
        </authorList>
    </citation>
    <scope>NUCLEOTIDE SEQUENCE</scope>
    <source>
        <strain evidence="2">Duluth1</strain>
        <tissue evidence="2">Whole animal</tissue>
    </source>
</reference>
<evidence type="ECO:0000313" key="2">
    <source>
        <dbReference type="EMBL" id="KAH3709875.1"/>
    </source>
</evidence>
<accession>A0A9D3YYX3</accession>
<comment type="caution">
    <text evidence="2">The sequence shown here is derived from an EMBL/GenBank/DDBJ whole genome shotgun (WGS) entry which is preliminary data.</text>
</comment>
<evidence type="ECO:0000256" key="1">
    <source>
        <dbReference type="SAM" id="SignalP"/>
    </source>
</evidence>